<sequence length="43" mass="5075">MFKKDKDPLSCSSFRPISLLDFDYKIITKLLAKRLKKVETSRN</sequence>
<protein>
    <submittedName>
        <fullName evidence="1">Uncharacterized protein</fullName>
    </submittedName>
</protein>
<gene>
    <name evidence="1" type="ORF">GSONMT00034337001</name>
</gene>
<reference evidence="1" key="1">
    <citation type="journal article" date="2014" name="Nat. Commun.">
        <title>The rainbow trout genome provides novel insights into evolution after whole-genome duplication in vertebrates.</title>
        <authorList>
            <person name="Berthelot C."/>
            <person name="Brunet F."/>
            <person name="Chalopin D."/>
            <person name="Juanchich A."/>
            <person name="Bernard M."/>
            <person name="Noel B."/>
            <person name="Bento P."/>
            <person name="Da Silva C."/>
            <person name="Labadie K."/>
            <person name="Alberti A."/>
            <person name="Aury J.M."/>
            <person name="Louis A."/>
            <person name="Dehais P."/>
            <person name="Bardou P."/>
            <person name="Montfort J."/>
            <person name="Klopp C."/>
            <person name="Cabau C."/>
            <person name="Gaspin C."/>
            <person name="Thorgaard G.H."/>
            <person name="Boussaha M."/>
            <person name="Quillet E."/>
            <person name="Guyomard R."/>
            <person name="Galiana D."/>
            <person name="Bobe J."/>
            <person name="Volff J.N."/>
            <person name="Genet C."/>
            <person name="Wincker P."/>
            <person name="Jaillon O."/>
            <person name="Roest Crollius H."/>
            <person name="Guiguen Y."/>
        </authorList>
    </citation>
    <scope>NUCLEOTIDE SEQUENCE [LARGE SCALE GENOMIC DNA]</scope>
</reference>
<dbReference type="AlphaFoldDB" id="A0A060WKA0"/>
<proteinExistence type="predicted"/>
<evidence type="ECO:0000313" key="1">
    <source>
        <dbReference type="EMBL" id="CDQ67592.1"/>
    </source>
</evidence>
<evidence type="ECO:0000313" key="2">
    <source>
        <dbReference type="Proteomes" id="UP000193380"/>
    </source>
</evidence>
<dbReference type="PaxDb" id="8022-A0A060WKA0"/>
<accession>A0A060WKA0</accession>
<name>A0A060WKA0_ONCMY</name>
<dbReference type="Proteomes" id="UP000193380">
    <property type="component" value="Unassembled WGS sequence"/>
</dbReference>
<organism evidence="1 2">
    <name type="scientific">Oncorhynchus mykiss</name>
    <name type="common">Rainbow trout</name>
    <name type="synonym">Salmo gairdneri</name>
    <dbReference type="NCBI Taxonomy" id="8022"/>
    <lineage>
        <taxon>Eukaryota</taxon>
        <taxon>Metazoa</taxon>
        <taxon>Chordata</taxon>
        <taxon>Craniata</taxon>
        <taxon>Vertebrata</taxon>
        <taxon>Euteleostomi</taxon>
        <taxon>Actinopterygii</taxon>
        <taxon>Neopterygii</taxon>
        <taxon>Teleostei</taxon>
        <taxon>Protacanthopterygii</taxon>
        <taxon>Salmoniformes</taxon>
        <taxon>Salmonidae</taxon>
        <taxon>Salmoninae</taxon>
        <taxon>Oncorhynchus</taxon>
    </lineage>
</organism>
<reference evidence="1" key="2">
    <citation type="submission" date="2014-03" db="EMBL/GenBank/DDBJ databases">
        <authorList>
            <person name="Genoscope - CEA"/>
        </authorList>
    </citation>
    <scope>NUCLEOTIDE SEQUENCE</scope>
</reference>
<dbReference type="EMBL" id="FR904589">
    <property type="protein sequence ID" value="CDQ67592.1"/>
    <property type="molecule type" value="Genomic_DNA"/>
</dbReference>